<dbReference type="CDD" id="cd01335">
    <property type="entry name" value="Radical_SAM"/>
    <property type="match status" value="1"/>
</dbReference>
<dbReference type="SFLD" id="SFLDG01065">
    <property type="entry name" value="anaerobic_coproporphyrinogen-I"/>
    <property type="match status" value="2"/>
</dbReference>
<dbReference type="SMART" id="SM00729">
    <property type="entry name" value="Elp3"/>
    <property type="match status" value="1"/>
</dbReference>
<dbReference type="Pfam" id="PF06969">
    <property type="entry name" value="HemN_C"/>
    <property type="match status" value="1"/>
</dbReference>
<keyword evidence="3" id="KW-0411">Iron-sulfur</keyword>
<organism evidence="5 6">
    <name type="scientific">Acidaminobacter hydrogenoformans DSM 2784</name>
    <dbReference type="NCBI Taxonomy" id="1120920"/>
    <lineage>
        <taxon>Bacteria</taxon>
        <taxon>Bacillati</taxon>
        <taxon>Bacillota</taxon>
        <taxon>Clostridia</taxon>
        <taxon>Peptostreptococcales</taxon>
        <taxon>Acidaminobacteraceae</taxon>
        <taxon>Acidaminobacter</taxon>
    </lineage>
</organism>
<dbReference type="SFLD" id="SFLDG01082">
    <property type="entry name" value="B12-binding_domain_containing"/>
    <property type="match status" value="1"/>
</dbReference>
<keyword evidence="3" id="KW-0349">Heme</keyword>
<dbReference type="InterPro" id="IPR058240">
    <property type="entry name" value="rSAM_sf"/>
</dbReference>
<dbReference type="RefSeq" id="WP_092589406.1">
    <property type="nucleotide sequence ID" value="NZ_FMWL01000002.1"/>
</dbReference>
<evidence type="ECO:0000256" key="3">
    <source>
        <dbReference type="RuleBase" id="RU364116"/>
    </source>
</evidence>
<dbReference type="InterPro" id="IPR034505">
    <property type="entry name" value="Coproporphyrinogen-III_oxidase"/>
</dbReference>
<dbReference type="SFLD" id="SFLDF00288">
    <property type="entry name" value="HemN-like__clustered_with_nucl"/>
    <property type="match status" value="1"/>
</dbReference>
<dbReference type="PANTHER" id="PTHR13932">
    <property type="entry name" value="COPROPORPHYRINIGEN III OXIDASE"/>
    <property type="match status" value="1"/>
</dbReference>
<dbReference type="InterPro" id="IPR023404">
    <property type="entry name" value="rSAM_horseshoe"/>
</dbReference>
<name>A0A1G5RTJ2_9FIRM</name>
<dbReference type="InterPro" id="IPR007197">
    <property type="entry name" value="rSAM"/>
</dbReference>
<accession>A0A1G5RTJ2</accession>
<dbReference type="InterPro" id="IPR010723">
    <property type="entry name" value="HemN_C"/>
</dbReference>
<dbReference type="NCBIfam" id="TIGR00539">
    <property type="entry name" value="hemN_rel"/>
    <property type="match status" value="1"/>
</dbReference>
<dbReference type="GO" id="GO:0051539">
    <property type="term" value="F:4 iron, 4 sulfur cluster binding"/>
    <property type="evidence" value="ECO:0007669"/>
    <property type="project" value="UniProtKB-UniRule"/>
</dbReference>
<keyword evidence="3" id="KW-0408">Iron</keyword>
<evidence type="ECO:0000259" key="4">
    <source>
        <dbReference type="PROSITE" id="PS51918"/>
    </source>
</evidence>
<evidence type="ECO:0000313" key="6">
    <source>
        <dbReference type="Proteomes" id="UP000199208"/>
    </source>
</evidence>
<keyword evidence="3" id="KW-0479">Metal-binding</keyword>
<comment type="subcellular location">
    <subcellularLocation>
        <location evidence="3">Cytoplasm</location>
    </subcellularLocation>
</comment>
<sequence length="375" mass="42530">MGLGLYVHIPFCKSKCYYCDFCSMPDLSRAEDYLDALEIEATLLMQHYGKLKPETLFIGGGTPTLLEEKAWYRLAKLFNQTFDLSALTEWSVEGNPESVSPYLAQTLKTIGVNRFSMGVQSMDAGLLKTIGRIHGPEHVEKAFEALRRAGFDNLNLDLMTGLPGQTLSAIEDVLSWVNHFKPEHVSAYGLKIEEGTPFDLMERRGQLNLPDEALEREMDHRIRAVLGAQGYEHYEISNYAKPGKACRHNLNYWNCGSYAALGLSAHGYLNGERYENTSDLDAYFSRLNEKQLPVISRETITAQEDEKEWLMLRLRLSDGIPLSIYESRYGKVLLEEKTGAVNKLIRQGWIVIEENHLKLTEEGMDFANAVIVELF</sequence>
<evidence type="ECO:0000256" key="2">
    <source>
        <dbReference type="ARBA" id="ARBA00017228"/>
    </source>
</evidence>
<dbReference type="Proteomes" id="UP000199208">
    <property type="component" value="Unassembled WGS sequence"/>
</dbReference>
<dbReference type="InterPro" id="IPR006638">
    <property type="entry name" value="Elp3/MiaA/NifB-like_rSAM"/>
</dbReference>
<dbReference type="InterPro" id="IPR004559">
    <property type="entry name" value="HemW-like"/>
</dbReference>
<keyword evidence="6" id="KW-1185">Reference proteome</keyword>
<keyword evidence="3" id="KW-0143">Chaperone</keyword>
<keyword evidence="3" id="KW-0004">4Fe-4S</keyword>
<dbReference type="Gene3D" id="3.80.30.20">
    <property type="entry name" value="tm_1862 like domain"/>
    <property type="match status" value="1"/>
</dbReference>
<dbReference type="PROSITE" id="PS51918">
    <property type="entry name" value="RADICAL_SAM"/>
    <property type="match status" value="1"/>
</dbReference>
<dbReference type="SUPFAM" id="SSF102114">
    <property type="entry name" value="Radical SAM enzymes"/>
    <property type="match status" value="1"/>
</dbReference>
<dbReference type="SFLD" id="SFLDS00029">
    <property type="entry name" value="Radical_SAM"/>
    <property type="match status" value="2"/>
</dbReference>
<keyword evidence="3" id="KW-0949">S-adenosyl-L-methionine</keyword>
<comment type="function">
    <text evidence="3">Probably acts as a heme chaperone, transferring heme to an unknown acceptor. Binds one molecule of heme per monomer, possibly covalently. Binds 1 [4Fe-4S] cluster. The cluster is coordinated with 3 cysteines and an exchangeable S-adenosyl-L-methionine.</text>
</comment>
<dbReference type="GO" id="GO:0004109">
    <property type="term" value="F:coproporphyrinogen oxidase activity"/>
    <property type="evidence" value="ECO:0007669"/>
    <property type="project" value="InterPro"/>
</dbReference>
<dbReference type="SFLD" id="SFLDF00562">
    <property type="entry name" value="HemN-like__clustered_with_heat"/>
    <property type="match status" value="1"/>
</dbReference>
<dbReference type="STRING" id="1120920.SAMN03080599_00613"/>
<reference evidence="5 6" key="1">
    <citation type="submission" date="2016-10" db="EMBL/GenBank/DDBJ databases">
        <authorList>
            <person name="de Groot N.N."/>
        </authorList>
    </citation>
    <scope>NUCLEOTIDE SEQUENCE [LARGE SCALE GENOMIC DNA]</scope>
    <source>
        <strain evidence="5 6">DSM 2784</strain>
    </source>
</reference>
<evidence type="ECO:0000313" key="5">
    <source>
        <dbReference type="EMBL" id="SCZ77168.1"/>
    </source>
</evidence>
<dbReference type="OrthoDB" id="9808022at2"/>
<dbReference type="GO" id="GO:0046872">
    <property type="term" value="F:metal ion binding"/>
    <property type="evidence" value="ECO:0007669"/>
    <property type="project" value="UniProtKB-UniRule"/>
</dbReference>
<dbReference type="PANTHER" id="PTHR13932:SF5">
    <property type="entry name" value="RADICAL S-ADENOSYL METHIONINE DOMAIN-CONTAINING PROTEIN 1, MITOCHONDRIAL"/>
    <property type="match status" value="1"/>
</dbReference>
<evidence type="ECO:0000256" key="1">
    <source>
        <dbReference type="ARBA" id="ARBA00006100"/>
    </source>
</evidence>
<protein>
    <recommendedName>
        <fullName evidence="2 3">Heme chaperone HemW</fullName>
    </recommendedName>
</protein>
<gene>
    <name evidence="5" type="ORF">SAMN03080599_00613</name>
</gene>
<dbReference type="GO" id="GO:0006779">
    <property type="term" value="P:porphyrin-containing compound biosynthetic process"/>
    <property type="evidence" value="ECO:0007669"/>
    <property type="project" value="InterPro"/>
</dbReference>
<proteinExistence type="inferred from homology"/>
<feature type="domain" description="Radical SAM core" evidence="4">
    <location>
        <begin position="1"/>
        <end position="232"/>
    </location>
</feature>
<dbReference type="AlphaFoldDB" id="A0A1G5RTJ2"/>
<dbReference type="GO" id="GO:0005737">
    <property type="term" value="C:cytoplasm"/>
    <property type="evidence" value="ECO:0007669"/>
    <property type="project" value="UniProtKB-SubCell"/>
</dbReference>
<comment type="similarity">
    <text evidence="1">Belongs to the anaerobic coproporphyrinogen-III oxidase family. HemW subfamily.</text>
</comment>
<keyword evidence="3" id="KW-0963">Cytoplasm</keyword>
<dbReference type="EMBL" id="FMWL01000002">
    <property type="protein sequence ID" value="SCZ77168.1"/>
    <property type="molecule type" value="Genomic_DNA"/>
</dbReference>
<dbReference type="Pfam" id="PF04055">
    <property type="entry name" value="Radical_SAM"/>
    <property type="match status" value="1"/>
</dbReference>